<accession>A0A1X7HLF8</accession>
<dbReference type="Pfam" id="PF12833">
    <property type="entry name" value="HTH_18"/>
    <property type="match status" value="1"/>
</dbReference>
<evidence type="ECO:0000313" key="6">
    <source>
        <dbReference type="EMBL" id="SMF88869.1"/>
    </source>
</evidence>
<dbReference type="SUPFAM" id="SSF51182">
    <property type="entry name" value="RmlC-like cupins"/>
    <property type="match status" value="1"/>
</dbReference>
<dbReference type="Proteomes" id="UP000192936">
    <property type="component" value="Unassembled WGS sequence"/>
</dbReference>
<dbReference type="PROSITE" id="PS01124">
    <property type="entry name" value="HTH_ARAC_FAMILY_2"/>
    <property type="match status" value="1"/>
</dbReference>
<protein>
    <submittedName>
        <fullName evidence="6">Transcriptional regulator, AraC family</fullName>
    </submittedName>
</protein>
<dbReference type="GO" id="GO:0003700">
    <property type="term" value="F:DNA-binding transcription factor activity"/>
    <property type="evidence" value="ECO:0007669"/>
    <property type="project" value="InterPro"/>
</dbReference>
<organism evidence="6 7">
    <name type="scientific">Azospirillum oryzae</name>
    <dbReference type="NCBI Taxonomy" id="286727"/>
    <lineage>
        <taxon>Bacteria</taxon>
        <taxon>Pseudomonadati</taxon>
        <taxon>Pseudomonadota</taxon>
        <taxon>Alphaproteobacteria</taxon>
        <taxon>Rhodospirillales</taxon>
        <taxon>Azospirillaceae</taxon>
        <taxon>Azospirillum</taxon>
    </lineage>
</organism>
<gene>
    <name evidence="6" type="ORF">SAMN02982917_6534</name>
</gene>
<dbReference type="SUPFAM" id="SSF46689">
    <property type="entry name" value="Homeodomain-like"/>
    <property type="match status" value="1"/>
</dbReference>
<keyword evidence="1" id="KW-0678">Repressor</keyword>
<proteinExistence type="predicted"/>
<keyword evidence="4" id="KW-0804">Transcription</keyword>
<dbReference type="Pfam" id="PF02311">
    <property type="entry name" value="AraC_binding"/>
    <property type="match status" value="1"/>
</dbReference>
<dbReference type="InterPro" id="IPR011051">
    <property type="entry name" value="RmlC_Cupin_sf"/>
</dbReference>
<dbReference type="SMART" id="SM00342">
    <property type="entry name" value="HTH_ARAC"/>
    <property type="match status" value="1"/>
</dbReference>
<dbReference type="STRING" id="286727.SAMN02982917_6534"/>
<reference evidence="6 7" key="1">
    <citation type="submission" date="2017-04" db="EMBL/GenBank/DDBJ databases">
        <authorList>
            <person name="Afonso C.L."/>
            <person name="Miller P.J."/>
            <person name="Scott M.A."/>
            <person name="Spackman E."/>
            <person name="Goraichik I."/>
            <person name="Dimitrov K.M."/>
            <person name="Suarez D.L."/>
            <person name="Swayne D.E."/>
        </authorList>
    </citation>
    <scope>NUCLEOTIDE SEQUENCE [LARGE SCALE GENOMIC DNA]</scope>
    <source>
        <strain evidence="6 7">A2P</strain>
    </source>
</reference>
<dbReference type="PANTHER" id="PTHR11019:SF159">
    <property type="entry name" value="TRANSCRIPTIONAL REGULATOR-RELATED"/>
    <property type="match status" value="1"/>
</dbReference>
<evidence type="ECO:0000256" key="3">
    <source>
        <dbReference type="ARBA" id="ARBA00023125"/>
    </source>
</evidence>
<evidence type="ECO:0000313" key="7">
    <source>
        <dbReference type="Proteomes" id="UP000192936"/>
    </source>
</evidence>
<name>A0A1X7HLF8_9PROT</name>
<dbReference type="InterPro" id="IPR014710">
    <property type="entry name" value="RmlC-like_jellyroll"/>
</dbReference>
<dbReference type="PANTHER" id="PTHR11019">
    <property type="entry name" value="HTH-TYPE TRANSCRIPTIONAL REGULATOR NIMR"/>
    <property type="match status" value="1"/>
</dbReference>
<evidence type="ECO:0000256" key="4">
    <source>
        <dbReference type="ARBA" id="ARBA00023163"/>
    </source>
</evidence>
<dbReference type="EMBL" id="FXAK01000009">
    <property type="protein sequence ID" value="SMF88869.1"/>
    <property type="molecule type" value="Genomic_DNA"/>
</dbReference>
<evidence type="ECO:0000256" key="1">
    <source>
        <dbReference type="ARBA" id="ARBA00022491"/>
    </source>
</evidence>
<feature type="domain" description="HTH araC/xylS-type" evidence="5">
    <location>
        <begin position="160"/>
        <end position="256"/>
    </location>
</feature>
<dbReference type="GO" id="GO:0043565">
    <property type="term" value="F:sequence-specific DNA binding"/>
    <property type="evidence" value="ECO:0007669"/>
    <property type="project" value="InterPro"/>
</dbReference>
<keyword evidence="3" id="KW-0238">DNA-binding</keyword>
<dbReference type="OrthoDB" id="9804543at2"/>
<dbReference type="CDD" id="cd06124">
    <property type="entry name" value="cupin_NimR-like_N"/>
    <property type="match status" value="1"/>
</dbReference>
<keyword evidence="2" id="KW-0805">Transcription regulation</keyword>
<dbReference type="AlphaFoldDB" id="A0A1X7HLF8"/>
<dbReference type="RefSeq" id="WP_085091371.1">
    <property type="nucleotide sequence ID" value="NZ_FXAK01000009.1"/>
</dbReference>
<evidence type="ECO:0000259" key="5">
    <source>
        <dbReference type="PROSITE" id="PS01124"/>
    </source>
</evidence>
<dbReference type="InterPro" id="IPR009057">
    <property type="entry name" value="Homeodomain-like_sf"/>
</dbReference>
<dbReference type="InterPro" id="IPR018060">
    <property type="entry name" value="HTH_AraC"/>
</dbReference>
<dbReference type="InterPro" id="IPR003313">
    <property type="entry name" value="AraC-bd"/>
</dbReference>
<dbReference type="Gene3D" id="2.60.120.10">
    <property type="entry name" value="Jelly Rolls"/>
    <property type="match status" value="1"/>
</dbReference>
<evidence type="ECO:0000256" key="2">
    <source>
        <dbReference type="ARBA" id="ARBA00023015"/>
    </source>
</evidence>
<sequence>MVRNVRVDEIDAVQRPLLATTHDYPDGGTLPLHRHRRGQLISGITGVLIMSTPQGRWVVPPDFGLWIPPGVMHEVRMIGAVTTQSLYLDPDLTGDMPDRCQVVGLSPFIRSLISRAVDVPADYDPDSHDGAVMALIRYEMRHLPAQPLTVPFPTNPALAERCRRFLRQPAVHETIEQWCDELAVSRRAFTRLFRRETGLSFLEWRQQACLAAALPRLVAGESVTTVALDLGYDNPAAFTAMFKRVLGSSPRAYLKGAG</sequence>
<dbReference type="FunFam" id="1.10.10.60:FF:000132">
    <property type="entry name" value="AraC family transcriptional regulator"/>
    <property type="match status" value="1"/>
</dbReference>
<dbReference type="Gene3D" id="1.10.10.60">
    <property type="entry name" value="Homeodomain-like"/>
    <property type="match status" value="2"/>
</dbReference>